<evidence type="ECO:0000256" key="2">
    <source>
        <dbReference type="SAM" id="MobiDB-lite"/>
    </source>
</evidence>
<keyword evidence="3" id="KW-0472">Membrane</keyword>
<sequence length="227" mass="24857">MKTKSNKNNKSMALNMTKSNEEENCSDSDLERALDGSLASSKKGVKSKMIPSSTLAEKVTATIACGAVATAACTMFLEAGTAVVVASVLSAIIAPYAAYQQRQLTEVKGLQELHGNLQNQVDELEDHNDDLNAAVDDLGETISGLQFVETALSTITETSGKSITQFSEQVSENKSINDDMTVSRVYHFYQLIMGSCRDKHPLLLVKLLSYNIRKIFDKMYYKILSLL</sequence>
<reference evidence="4" key="1">
    <citation type="submission" date="2021-01" db="EMBL/GenBank/DDBJ databases">
        <authorList>
            <person name="Corre E."/>
            <person name="Pelletier E."/>
            <person name="Niang G."/>
            <person name="Scheremetjew M."/>
            <person name="Finn R."/>
            <person name="Kale V."/>
            <person name="Holt S."/>
            <person name="Cochrane G."/>
            <person name="Meng A."/>
            <person name="Brown T."/>
            <person name="Cohen L."/>
        </authorList>
    </citation>
    <scope>NUCLEOTIDE SEQUENCE</scope>
    <source>
        <strain evidence="4">CCAP1064/1</strain>
    </source>
</reference>
<organism evidence="4">
    <name type="scientific">Proboscia inermis</name>
    <dbReference type="NCBI Taxonomy" id="420281"/>
    <lineage>
        <taxon>Eukaryota</taxon>
        <taxon>Sar</taxon>
        <taxon>Stramenopiles</taxon>
        <taxon>Ochrophyta</taxon>
        <taxon>Bacillariophyta</taxon>
        <taxon>Coscinodiscophyceae</taxon>
        <taxon>Rhizosoleniophycidae</taxon>
        <taxon>Rhizosoleniales</taxon>
        <taxon>Rhizosoleniaceae</taxon>
        <taxon>Proboscia</taxon>
    </lineage>
</organism>
<protein>
    <submittedName>
        <fullName evidence="4">Uncharacterized protein</fullName>
    </submittedName>
</protein>
<evidence type="ECO:0000256" key="1">
    <source>
        <dbReference type="SAM" id="Coils"/>
    </source>
</evidence>
<evidence type="ECO:0000313" key="4">
    <source>
        <dbReference type="EMBL" id="CAD8426471.1"/>
    </source>
</evidence>
<feature type="region of interest" description="Disordered" evidence="2">
    <location>
        <begin position="1"/>
        <end position="29"/>
    </location>
</feature>
<keyword evidence="3" id="KW-1133">Transmembrane helix</keyword>
<keyword evidence="3" id="KW-0812">Transmembrane</keyword>
<dbReference type="AlphaFoldDB" id="A0A7S0CLT3"/>
<gene>
    <name evidence="4" type="ORF">PINE0816_LOCUS22633</name>
</gene>
<feature type="transmembrane region" description="Helical" evidence="3">
    <location>
        <begin position="83"/>
        <end position="99"/>
    </location>
</feature>
<proteinExistence type="predicted"/>
<name>A0A7S0CLT3_9STRA</name>
<feature type="coiled-coil region" evidence="1">
    <location>
        <begin position="107"/>
        <end position="141"/>
    </location>
</feature>
<keyword evidence="1" id="KW-0175">Coiled coil</keyword>
<dbReference type="EMBL" id="HBEL01048897">
    <property type="protein sequence ID" value="CAD8426471.1"/>
    <property type="molecule type" value="Transcribed_RNA"/>
</dbReference>
<evidence type="ECO:0000256" key="3">
    <source>
        <dbReference type="SAM" id="Phobius"/>
    </source>
</evidence>
<accession>A0A7S0CLT3</accession>